<dbReference type="PANTHER" id="PTHR28004">
    <property type="entry name" value="ZGC:162816-RELATED"/>
    <property type="match status" value="1"/>
</dbReference>
<dbReference type="PATRIC" id="fig|555500.3.peg.66"/>
<dbReference type="EMBL" id="AMSG01000001">
    <property type="protein sequence ID" value="EKF56611.1"/>
    <property type="molecule type" value="Genomic_DNA"/>
</dbReference>
<keyword evidence="5" id="KW-1185">Reference proteome</keyword>
<reference evidence="4 5" key="1">
    <citation type="journal article" date="2012" name="J. Bacteriol.">
        <title>Genome Sequence of Galbibacter marinum Type Strain ck-I2-15.</title>
        <authorList>
            <person name="Lai Q."/>
            <person name="Li C."/>
            <person name="Shao Z."/>
        </authorList>
    </citation>
    <scope>NUCLEOTIDE SEQUENCE [LARGE SCALE GENOMIC DNA]</scope>
    <source>
        <strain evidence="5">ck-I2-15</strain>
    </source>
</reference>
<dbReference type="Proteomes" id="UP000007364">
    <property type="component" value="Unassembled WGS sequence"/>
</dbReference>
<dbReference type="InterPro" id="IPR026956">
    <property type="entry name" value="D-ser_dehydrat-like_dom"/>
</dbReference>
<dbReference type="Pfam" id="PF01168">
    <property type="entry name" value="Ala_racemase_N"/>
    <property type="match status" value="1"/>
</dbReference>
<dbReference type="RefSeq" id="WP_008989940.1">
    <property type="nucleotide sequence ID" value="NZ_AMSG01000001.1"/>
</dbReference>
<dbReference type="SUPFAM" id="SSF51419">
    <property type="entry name" value="PLP-binding barrel"/>
    <property type="match status" value="1"/>
</dbReference>
<feature type="domain" description="D-serine dehydratase-like" evidence="3">
    <location>
        <begin position="264"/>
        <end position="353"/>
    </location>
</feature>
<evidence type="ECO:0000313" key="4">
    <source>
        <dbReference type="EMBL" id="EKF56611.1"/>
    </source>
</evidence>
<dbReference type="Gene3D" id="2.40.37.20">
    <property type="entry name" value="D-serine dehydratase-like domain"/>
    <property type="match status" value="1"/>
</dbReference>
<dbReference type="InterPro" id="IPR051466">
    <property type="entry name" value="D-amino_acid_metab_enzyme"/>
</dbReference>
<dbReference type="InterPro" id="IPR001608">
    <property type="entry name" value="Ala_racemase_N"/>
</dbReference>
<sequence>MMLEGNNWYEIQNAHQVATPALLVYPERITHNIKRMIEIAGDVNRLRPHVKTYKNAEIIRMQQAYGIEKFKCATIAEAELLAQCEAKDVLIAMQLVGQNVDRFFELVKTYTATKFSMLVDDLEHAKLLCEGSSHNKVITPLWMDINVGMNRTGILPDESAQELFKFLSENNHVQAMGFHVYDGHLRDSDFQQRKKQCDECFQAVLQLKDELSVQGISVDTIIAGGSPSFPIHALRQQVELSPGTVLLWDAGYGKRFPEMQMQQAAVLISRIISKPSQGVITSDLGHKSIAPEMNFPRIKLLNAKDLEQVSQSEEHFVFNSDHWASYKIGDLIYGIPMHICPTVAKYEHLQVVKSGEVVGRWKVGARGQKISI</sequence>
<proteinExistence type="inferred from homology"/>
<evidence type="ECO:0000256" key="2">
    <source>
        <dbReference type="ARBA" id="ARBA00023239"/>
    </source>
</evidence>
<name>K2Q6V6_9FLAO</name>
<evidence type="ECO:0000256" key="1">
    <source>
        <dbReference type="ARBA" id="ARBA00005323"/>
    </source>
</evidence>
<evidence type="ECO:0000259" key="3">
    <source>
        <dbReference type="SMART" id="SM01119"/>
    </source>
</evidence>
<evidence type="ECO:0000313" key="5">
    <source>
        <dbReference type="Proteomes" id="UP000007364"/>
    </source>
</evidence>
<dbReference type="AlphaFoldDB" id="K2Q6V6"/>
<dbReference type="GO" id="GO:0036088">
    <property type="term" value="P:D-serine catabolic process"/>
    <property type="evidence" value="ECO:0007669"/>
    <property type="project" value="TreeGrafter"/>
</dbReference>
<dbReference type="SMART" id="SM01119">
    <property type="entry name" value="D-ser_dehydrat"/>
    <property type="match status" value="1"/>
</dbReference>
<dbReference type="InterPro" id="IPR029066">
    <property type="entry name" value="PLP-binding_barrel"/>
</dbReference>
<gene>
    <name evidence="4" type="ORF">I215_00315</name>
</gene>
<dbReference type="CDD" id="cd06821">
    <property type="entry name" value="PLPDE_III_D-TA"/>
    <property type="match status" value="1"/>
</dbReference>
<dbReference type="InterPro" id="IPR042208">
    <property type="entry name" value="D-ser_dehydrat-like_sf"/>
</dbReference>
<comment type="caution">
    <text evidence="4">The sequence shown here is derived from an EMBL/GenBank/DDBJ whole genome shotgun (WGS) entry which is preliminary data.</text>
</comment>
<dbReference type="Gene3D" id="3.20.20.10">
    <property type="entry name" value="Alanine racemase"/>
    <property type="match status" value="1"/>
</dbReference>
<dbReference type="STRING" id="555500.I215_00315"/>
<keyword evidence="2" id="KW-0456">Lyase</keyword>
<comment type="similarity">
    <text evidence="1">Belongs to the DSD1 family.</text>
</comment>
<protein>
    <submittedName>
        <fullName evidence="4">D-threonine aldolase, metal-activated pyridoxal enzyme</fullName>
    </submittedName>
</protein>
<accession>K2Q6V6</accession>
<dbReference type="eggNOG" id="COG3616">
    <property type="taxonomic scope" value="Bacteria"/>
</dbReference>
<dbReference type="GO" id="GO:0008721">
    <property type="term" value="F:D-serine ammonia-lyase activity"/>
    <property type="evidence" value="ECO:0007669"/>
    <property type="project" value="TreeGrafter"/>
</dbReference>
<dbReference type="Pfam" id="PF14031">
    <property type="entry name" value="D-ser_dehydrat"/>
    <property type="match status" value="1"/>
</dbReference>
<organism evidence="4 5">
    <name type="scientific">Galbibacter marinus</name>
    <dbReference type="NCBI Taxonomy" id="555500"/>
    <lineage>
        <taxon>Bacteria</taxon>
        <taxon>Pseudomonadati</taxon>
        <taxon>Bacteroidota</taxon>
        <taxon>Flavobacteriia</taxon>
        <taxon>Flavobacteriales</taxon>
        <taxon>Flavobacteriaceae</taxon>
        <taxon>Galbibacter</taxon>
    </lineage>
</organism>
<dbReference type="PANTHER" id="PTHR28004:SF2">
    <property type="entry name" value="D-SERINE DEHYDRATASE"/>
    <property type="match status" value="1"/>
</dbReference>